<reference evidence="3" key="1">
    <citation type="submission" date="2022-10" db="EMBL/GenBank/DDBJ databases">
        <title>The complete genomes of actinobacterial strains from the NBC collection.</title>
        <authorList>
            <person name="Joergensen T.S."/>
            <person name="Alvarez Arevalo M."/>
            <person name="Sterndorff E.B."/>
            <person name="Faurdal D."/>
            <person name="Vuksanovic O."/>
            <person name="Mourched A.-S."/>
            <person name="Charusanti P."/>
            <person name="Shaw S."/>
            <person name="Blin K."/>
            <person name="Weber T."/>
        </authorList>
    </citation>
    <scope>NUCLEOTIDE SEQUENCE</scope>
    <source>
        <strain evidence="3">NBC_00049</strain>
    </source>
</reference>
<proteinExistence type="predicted"/>
<accession>A0AAU2JTJ1</accession>
<gene>
    <name evidence="3" type="ORF">OG327_18950</name>
</gene>
<dbReference type="AlphaFoldDB" id="A0AAU2JTJ1"/>
<feature type="transmembrane region" description="Helical" evidence="2">
    <location>
        <begin position="27"/>
        <end position="44"/>
    </location>
</feature>
<sequence>MTSKPQPATVSAPPSEAASGIRRRSGIAALLFPPALFVSKFLLLTTDTGGRCFVDDIGCAPFPAGAFGALLVALLAAFVTAMAAPVRAARFALAAQLVLEGVAVLLVLAFP</sequence>
<protein>
    <submittedName>
        <fullName evidence="3">Uncharacterized protein</fullName>
    </submittedName>
</protein>
<evidence type="ECO:0000256" key="2">
    <source>
        <dbReference type="SAM" id="Phobius"/>
    </source>
</evidence>
<feature type="transmembrane region" description="Helical" evidence="2">
    <location>
        <begin position="91"/>
        <end position="110"/>
    </location>
</feature>
<keyword evidence="2" id="KW-1133">Transmembrane helix</keyword>
<evidence type="ECO:0000256" key="1">
    <source>
        <dbReference type="SAM" id="MobiDB-lite"/>
    </source>
</evidence>
<keyword evidence="2" id="KW-0812">Transmembrane</keyword>
<dbReference type="EMBL" id="CP108264">
    <property type="protein sequence ID" value="WTU75231.1"/>
    <property type="molecule type" value="Genomic_DNA"/>
</dbReference>
<feature type="region of interest" description="Disordered" evidence="1">
    <location>
        <begin position="1"/>
        <end position="20"/>
    </location>
</feature>
<keyword evidence="2" id="KW-0472">Membrane</keyword>
<evidence type="ECO:0000313" key="3">
    <source>
        <dbReference type="EMBL" id="WTU75231.1"/>
    </source>
</evidence>
<organism evidence="3">
    <name type="scientific">Streptomyces sp. NBC_00049</name>
    <dbReference type="NCBI Taxonomy" id="2903617"/>
    <lineage>
        <taxon>Bacteria</taxon>
        <taxon>Bacillati</taxon>
        <taxon>Actinomycetota</taxon>
        <taxon>Actinomycetes</taxon>
        <taxon>Kitasatosporales</taxon>
        <taxon>Streptomycetaceae</taxon>
        <taxon>Streptomyces</taxon>
    </lineage>
</organism>
<feature type="transmembrane region" description="Helical" evidence="2">
    <location>
        <begin position="64"/>
        <end position="84"/>
    </location>
</feature>
<name>A0AAU2JTJ1_9ACTN</name>